<keyword evidence="1" id="KW-0732">Signal</keyword>
<comment type="caution">
    <text evidence="3">The sequence shown here is derived from an EMBL/GenBank/DDBJ whole genome shotgun (WGS) entry which is preliminary data.</text>
</comment>
<dbReference type="PANTHER" id="PTHR35936:SF19">
    <property type="entry name" value="AMINO-ACID-BINDING PROTEIN YXEM-RELATED"/>
    <property type="match status" value="1"/>
</dbReference>
<name>A0A0F9W5T5_9ZZZZ</name>
<evidence type="ECO:0000313" key="3">
    <source>
        <dbReference type="EMBL" id="KKO07628.1"/>
    </source>
</evidence>
<sequence length="277" mass="30082">MNKSTLLNRSLSQLTLGLGLCLAISNASADLLDEVKERGVLNVGTEFHFAPFAYLDAGQQSGLNLELMERVGDELGITINWIDLPWPSVLPGLEAGNYDFVAGPAMITQERKLRYNFTLPIADATVAILKRADDDSIQTPEDISGKAAGGGRGTAQLEQLKAFAAELPDPPTITEYVDYSQTYADLAAGRIDAVANSLPNIAYTATQRPMFEVVLPPFGQPAYFGYMARNDEESASLVDAINEVLLYMHEDGSLSELQTKWFGAPMDVPSEDFEPAI</sequence>
<dbReference type="PANTHER" id="PTHR35936">
    <property type="entry name" value="MEMBRANE-BOUND LYTIC MUREIN TRANSGLYCOSYLASE F"/>
    <property type="match status" value="1"/>
</dbReference>
<dbReference type="InterPro" id="IPR001638">
    <property type="entry name" value="Solute-binding_3/MltF_N"/>
</dbReference>
<dbReference type="AlphaFoldDB" id="A0A0F9W5T5"/>
<proteinExistence type="predicted"/>
<organism evidence="3">
    <name type="scientific">marine sediment metagenome</name>
    <dbReference type="NCBI Taxonomy" id="412755"/>
    <lineage>
        <taxon>unclassified sequences</taxon>
        <taxon>metagenomes</taxon>
        <taxon>ecological metagenomes</taxon>
    </lineage>
</organism>
<protein>
    <recommendedName>
        <fullName evidence="2">Solute-binding protein family 3/N-terminal domain-containing protein</fullName>
    </recommendedName>
</protein>
<reference evidence="3" key="1">
    <citation type="journal article" date="2015" name="Nature">
        <title>Complex archaea that bridge the gap between prokaryotes and eukaryotes.</title>
        <authorList>
            <person name="Spang A."/>
            <person name="Saw J.H."/>
            <person name="Jorgensen S.L."/>
            <person name="Zaremba-Niedzwiedzka K."/>
            <person name="Martijn J."/>
            <person name="Lind A.E."/>
            <person name="van Eijk R."/>
            <person name="Schleper C."/>
            <person name="Guy L."/>
            <person name="Ettema T.J."/>
        </authorList>
    </citation>
    <scope>NUCLEOTIDE SEQUENCE</scope>
</reference>
<dbReference type="Gene3D" id="3.40.190.10">
    <property type="entry name" value="Periplasmic binding protein-like II"/>
    <property type="match status" value="2"/>
</dbReference>
<dbReference type="Pfam" id="PF00497">
    <property type="entry name" value="SBP_bac_3"/>
    <property type="match status" value="1"/>
</dbReference>
<evidence type="ECO:0000259" key="2">
    <source>
        <dbReference type="SMART" id="SM00062"/>
    </source>
</evidence>
<evidence type="ECO:0000256" key="1">
    <source>
        <dbReference type="ARBA" id="ARBA00022729"/>
    </source>
</evidence>
<gene>
    <name evidence="3" type="ORF">LCGC14_0055840</name>
</gene>
<accession>A0A0F9W5T5</accession>
<feature type="domain" description="Solute-binding protein family 3/N-terminal" evidence="2">
    <location>
        <begin position="40"/>
        <end position="265"/>
    </location>
</feature>
<dbReference type="SMART" id="SM00062">
    <property type="entry name" value="PBPb"/>
    <property type="match status" value="1"/>
</dbReference>
<dbReference type="SUPFAM" id="SSF53850">
    <property type="entry name" value="Periplasmic binding protein-like II"/>
    <property type="match status" value="1"/>
</dbReference>
<dbReference type="EMBL" id="LAZR01000012">
    <property type="protein sequence ID" value="KKO07628.1"/>
    <property type="molecule type" value="Genomic_DNA"/>
</dbReference>